<accession>A0ABS7KWB3</accession>
<reference evidence="1 2" key="1">
    <citation type="journal article" date="2021" name="Cell Host Microbe">
        <title>in vivo commensal control of Clostridioides difficile virulence.</title>
        <authorList>
            <person name="Girinathan B.P."/>
            <person name="Dibenedetto N."/>
            <person name="Worley J.N."/>
            <person name="Peltier J."/>
            <person name="Arrieta-Ortiz M.L."/>
            <person name="Rupa Christinal Immanuel S."/>
            <person name="Lavin R."/>
            <person name="Delaney M.L."/>
            <person name="Cummins C."/>
            <person name="Hoffmann M."/>
            <person name="Luo Y."/>
            <person name="Gonzalez-Escalona N."/>
            <person name="Allard M."/>
            <person name="Onderdonk A.B."/>
            <person name="Gerber G.K."/>
            <person name="Sonenshein A.L."/>
            <person name="Baliga N."/>
            <person name="Dupuy B."/>
            <person name="Bry L."/>
        </authorList>
    </citation>
    <scope>NUCLEOTIDE SEQUENCE [LARGE SCALE GENOMIC DNA]</scope>
    <source>
        <strain evidence="1 2">DSM 599</strain>
    </source>
</reference>
<dbReference type="RefSeq" id="WP_204594249.1">
    <property type="nucleotide sequence ID" value="NZ_JAFBDA010000005.1"/>
</dbReference>
<dbReference type="InterPro" id="IPR014199">
    <property type="entry name" value="Spore_YtxC"/>
</dbReference>
<proteinExistence type="predicted"/>
<protein>
    <submittedName>
        <fullName evidence="1">Sporulation protein YtxC</fullName>
    </submittedName>
</protein>
<sequence>MLVLKLAYMGELDFIKELQELKTLLKNKEIVIGLVEKIEGKTHLVKVMCDEECYSDEVFEKIKIYISEVLYGIVIKNYKEKELFEFLTDTYFFLKQDEILEVEKNIMDTLYRRRGIKDETSVYCENKINKIVSKIKKCLEEKNELNINGFITFRMRELRDDIERVIDKVVEKYMVEKEYREFIKLLKYFVDIQDSKVERVDIIIHKDGGYNVVDENNNDLFDEFMNELTDCKLGVDASIEDVIISGLITNAPKKIKIYRKKYCTNKEFIDTIINVFGERVEFVNEYEVNNLL</sequence>
<dbReference type="Proteomes" id="UP001299068">
    <property type="component" value="Unassembled WGS sequence"/>
</dbReference>
<evidence type="ECO:0000313" key="2">
    <source>
        <dbReference type="Proteomes" id="UP001299068"/>
    </source>
</evidence>
<organism evidence="1 2">
    <name type="scientific">Clostridium sardiniense</name>
    <name type="common">Clostridium absonum</name>
    <dbReference type="NCBI Taxonomy" id="29369"/>
    <lineage>
        <taxon>Bacteria</taxon>
        <taxon>Bacillati</taxon>
        <taxon>Bacillota</taxon>
        <taxon>Clostridia</taxon>
        <taxon>Eubacteriales</taxon>
        <taxon>Clostridiaceae</taxon>
        <taxon>Clostridium</taxon>
    </lineage>
</organism>
<comment type="caution">
    <text evidence="1">The sequence shown here is derived from an EMBL/GenBank/DDBJ whole genome shotgun (WGS) entry which is preliminary data.</text>
</comment>
<dbReference type="Pfam" id="PF08812">
    <property type="entry name" value="YtxC"/>
    <property type="match status" value="1"/>
</dbReference>
<dbReference type="EMBL" id="JAIKTU010000004">
    <property type="protein sequence ID" value="MBY0754893.1"/>
    <property type="molecule type" value="Genomic_DNA"/>
</dbReference>
<name>A0ABS7KWB3_CLOSR</name>
<dbReference type="NCBIfam" id="TIGR02834">
    <property type="entry name" value="spo_ytxC"/>
    <property type="match status" value="1"/>
</dbReference>
<evidence type="ECO:0000313" key="1">
    <source>
        <dbReference type="EMBL" id="MBY0754893.1"/>
    </source>
</evidence>
<keyword evidence="2" id="KW-1185">Reference proteome</keyword>
<gene>
    <name evidence="1" type="primary">ytxC</name>
    <name evidence="1" type="ORF">K5V21_05430</name>
</gene>